<accession>A0ABZ1RDD6</accession>
<organism evidence="2 3">
    <name type="scientific">Streptomyces goshikiensis</name>
    <dbReference type="NCBI Taxonomy" id="1942"/>
    <lineage>
        <taxon>Bacteria</taxon>
        <taxon>Bacillati</taxon>
        <taxon>Actinomycetota</taxon>
        <taxon>Actinomycetes</taxon>
        <taxon>Kitasatosporales</taxon>
        <taxon>Streptomycetaceae</taxon>
        <taxon>Streptomyces</taxon>
    </lineage>
</organism>
<feature type="transmembrane region" description="Helical" evidence="1">
    <location>
        <begin position="103"/>
        <end position="122"/>
    </location>
</feature>
<keyword evidence="3" id="KW-1185">Reference proteome</keyword>
<reference evidence="2" key="1">
    <citation type="submission" date="2022-10" db="EMBL/GenBank/DDBJ databases">
        <title>The complete genomes of actinobacterial strains from the NBC collection.</title>
        <authorList>
            <person name="Joergensen T.S."/>
            <person name="Alvarez Arevalo M."/>
            <person name="Sterndorff E.B."/>
            <person name="Faurdal D."/>
            <person name="Vuksanovic O."/>
            <person name="Mourched A.-S."/>
            <person name="Charusanti P."/>
            <person name="Shaw S."/>
            <person name="Blin K."/>
            <person name="Weber T."/>
        </authorList>
    </citation>
    <scope>NUCLEOTIDE SEQUENCE</scope>
    <source>
        <strain evidence="2">NBC_00283</strain>
    </source>
</reference>
<dbReference type="Pfam" id="PF19853">
    <property type="entry name" value="DUF6328"/>
    <property type="match status" value="1"/>
</dbReference>
<evidence type="ECO:0000313" key="3">
    <source>
        <dbReference type="Proteomes" id="UP001432075"/>
    </source>
</evidence>
<dbReference type="InterPro" id="IPR046291">
    <property type="entry name" value="DUF6328"/>
</dbReference>
<dbReference type="EMBL" id="CP108057">
    <property type="protein sequence ID" value="WUO44539.1"/>
    <property type="molecule type" value="Genomic_DNA"/>
</dbReference>
<dbReference type="Proteomes" id="UP001432075">
    <property type="component" value="Chromosome"/>
</dbReference>
<proteinExistence type="predicted"/>
<protein>
    <submittedName>
        <fullName evidence="2">Transposase</fullName>
    </submittedName>
</protein>
<keyword evidence="1" id="KW-1133">Transmembrane helix</keyword>
<sequence length="123" mass="13403">MLRIAGSLVTNQVRAYDLPRMFGREGHPTQWSTDGKDSVGEVGIDLFLLIRGHAHRMVFRCGMRAPLVTVSNRLALVGVAQLMLAMSSSLMVVAMVLGTGRSAVLVAAMLSGVVWLWFGMSLW</sequence>
<feature type="transmembrane region" description="Helical" evidence="1">
    <location>
        <begin position="74"/>
        <end position="97"/>
    </location>
</feature>
<name>A0ABZ1RDD6_9ACTN</name>
<keyword evidence="1" id="KW-0812">Transmembrane</keyword>
<gene>
    <name evidence="2" type="ORF">OHU17_01270</name>
</gene>
<evidence type="ECO:0000313" key="2">
    <source>
        <dbReference type="EMBL" id="WUO44539.1"/>
    </source>
</evidence>
<keyword evidence="1" id="KW-0472">Membrane</keyword>
<evidence type="ECO:0000256" key="1">
    <source>
        <dbReference type="SAM" id="Phobius"/>
    </source>
</evidence>